<dbReference type="RefSeq" id="WP_049713065.1">
    <property type="nucleotide sequence ID" value="NZ_CP011507.1"/>
</dbReference>
<reference evidence="4" key="2">
    <citation type="submission" date="2015-05" db="EMBL/GenBank/DDBJ databases">
        <authorList>
            <person name="Swarnkar M.K."/>
            <person name="Vyas P."/>
            <person name="Rahi P."/>
            <person name="Thakur R."/>
            <person name="Thakur N."/>
            <person name="Singh A.K."/>
            <person name="Gulati A."/>
        </authorList>
    </citation>
    <scope>NUCLEOTIDE SEQUENCE [LARGE SCALE GENOMIC DNA]</scope>
    <source>
        <strain evidence="4">745</strain>
    </source>
</reference>
<reference evidence="3 4" key="1">
    <citation type="journal article" date="2015" name="Genome Announc.">
        <title>Complete Genome Sequence of the Rhizobacterium Pseudomonas trivialis Strain IHBB745 with Multiple Plant Growth-Promoting Activities and Tolerance to Desiccation and Alkalinity.</title>
        <authorList>
            <person name="Gulati A."/>
            <person name="Swarnkar M.K."/>
            <person name="Vyas P."/>
            <person name="Rahi P."/>
            <person name="Thakur R."/>
            <person name="Thakur N."/>
            <person name="Singh A.K."/>
        </authorList>
    </citation>
    <scope>NUCLEOTIDE SEQUENCE [LARGE SCALE GENOMIC DNA]</scope>
    <source>
        <strain evidence="4">745</strain>
    </source>
</reference>
<dbReference type="PATRIC" id="fig|200450.3.peg.5740"/>
<comment type="caution">
    <text evidence="1">Lacks conserved residue(s) required for the propagation of feature annotation.</text>
</comment>
<gene>
    <name evidence="3" type="ORF">AA957_27935</name>
</gene>
<evidence type="ECO:0000313" key="4">
    <source>
        <dbReference type="Proteomes" id="UP000036608"/>
    </source>
</evidence>
<dbReference type="InterPro" id="IPR036265">
    <property type="entry name" value="HIT-like_sf"/>
</dbReference>
<evidence type="ECO:0000313" key="3">
    <source>
        <dbReference type="EMBL" id="AKS09785.1"/>
    </source>
</evidence>
<dbReference type="Proteomes" id="UP000036608">
    <property type="component" value="Chromosome"/>
</dbReference>
<dbReference type="SUPFAM" id="SSF54197">
    <property type="entry name" value="HIT-like"/>
    <property type="match status" value="1"/>
</dbReference>
<dbReference type="OrthoDB" id="9799145at2"/>
<dbReference type="KEGG" id="ptv:AA957_27935"/>
<name>A0A0H5AJD2_9PSED</name>
<dbReference type="EMBL" id="CP011507">
    <property type="protein sequence ID" value="AKS09785.1"/>
    <property type="molecule type" value="Genomic_DNA"/>
</dbReference>
<evidence type="ECO:0000256" key="1">
    <source>
        <dbReference type="PROSITE-ProRule" id="PRU00464"/>
    </source>
</evidence>
<dbReference type="Gene3D" id="3.30.428.10">
    <property type="entry name" value="HIT-like"/>
    <property type="match status" value="1"/>
</dbReference>
<dbReference type="PROSITE" id="PS51084">
    <property type="entry name" value="HIT_2"/>
    <property type="match status" value="1"/>
</dbReference>
<organism evidence="3 4">
    <name type="scientific">Pseudomonas trivialis</name>
    <dbReference type="NCBI Taxonomy" id="200450"/>
    <lineage>
        <taxon>Bacteria</taxon>
        <taxon>Pseudomonadati</taxon>
        <taxon>Pseudomonadota</taxon>
        <taxon>Gammaproteobacteria</taxon>
        <taxon>Pseudomonadales</taxon>
        <taxon>Pseudomonadaceae</taxon>
        <taxon>Pseudomonas</taxon>
    </lineage>
</organism>
<protein>
    <recommendedName>
        <fullName evidence="2">HIT domain-containing protein</fullName>
    </recommendedName>
</protein>
<dbReference type="AlphaFoldDB" id="A0A0H5AJD2"/>
<proteinExistence type="predicted"/>
<sequence>MPLITERVAQARNGANDKVICRMASGWAVMGDVQFLTGYCLLLPDPVVASLNDLDTEARTTYLLDMARLGDAVLKATGALRMNYEILGNSEPELHCHIFPRYATEPDDKRRMPAWFYDWKNAVPYAEDQHGALRKAIARLLDGSAPNEAL</sequence>
<dbReference type="Pfam" id="PF01230">
    <property type="entry name" value="HIT"/>
    <property type="match status" value="1"/>
</dbReference>
<dbReference type="InterPro" id="IPR011146">
    <property type="entry name" value="HIT-like"/>
</dbReference>
<dbReference type="GO" id="GO:0003824">
    <property type="term" value="F:catalytic activity"/>
    <property type="evidence" value="ECO:0007669"/>
    <property type="project" value="InterPro"/>
</dbReference>
<accession>A0A0H5AJD2</accession>
<feature type="domain" description="HIT" evidence="2">
    <location>
        <begin position="6"/>
        <end position="111"/>
    </location>
</feature>
<evidence type="ECO:0000259" key="2">
    <source>
        <dbReference type="PROSITE" id="PS51084"/>
    </source>
</evidence>